<dbReference type="SUPFAM" id="SSF52949">
    <property type="entry name" value="Macro domain-like"/>
    <property type="match status" value="1"/>
</dbReference>
<dbReference type="SMART" id="SM00506">
    <property type="entry name" value="A1pp"/>
    <property type="match status" value="1"/>
</dbReference>
<feature type="domain" description="Macro" evidence="1">
    <location>
        <begin position="1"/>
        <end position="170"/>
    </location>
</feature>
<dbReference type="RefSeq" id="WP_010624024.1">
    <property type="nucleotide sequence ID" value="NZ_AZFA01000002.1"/>
</dbReference>
<organism evidence="2 3">
    <name type="scientific">Companilactobacillus versmoldensis DSM 14857 = KCTC 3814</name>
    <dbReference type="NCBI Taxonomy" id="1423815"/>
    <lineage>
        <taxon>Bacteria</taxon>
        <taxon>Bacillati</taxon>
        <taxon>Bacillota</taxon>
        <taxon>Bacilli</taxon>
        <taxon>Lactobacillales</taxon>
        <taxon>Lactobacillaceae</taxon>
        <taxon>Companilactobacillus</taxon>
    </lineage>
</organism>
<evidence type="ECO:0000313" key="3">
    <source>
        <dbReference type="Proteomes" id="UP000051647"/>
    </source>
</evidence>
<reference evidence="2 3" key="1">
    <citation type="journal article" date="2015" name="Genome Announc.">
        <title>Expanding the biotechnology potential of lactobacilli through comparative genomics of 213 strains and associated genera.</title>
        <authorList>
            <person name="Sun Z."/>
            <person name="Harris H.M."/>
            <person name="McCann A."/>
            <person name="Guo C."/>
            <person name="Argimon S."/>
            <person name="Zhang W."/>
            <person name="Yang X."/>
            <person name="Jeffery I.B."/>
            <person name="Cooney J.C."/>
            <person name="Kagawa T.F."/>
            <person name="Liu W."/>
            <person name="Song Y."/>
            <person name="Salvetti E."/>
            <person name="Wrobel A."/>
            <person name="Rasinkangas P."/>
            <person name="Parkhill J."/>
            <person name="Rea M.C."/>
            <person name="O'Sullivan O."/>
            <person name="Ritari J."/>
            <person name="Douillard F.P."/>
            <person name="Paul Ross R."/>
            <person name="Yang R."/>
            <person name="Briner A.E."/>
            <person name="Felis G.E."/>
            <person name="de Vos W.M."/>
            <person name="Barrangou R."/>
            <person name="Klaenhammer T.R."/>
            <person name="Caufield P.W."/>
            <person name="Cui Y."/>
            <person name="Zhang H."/>
            <person name="O'Toole P.W."/>
        </authorList>
    </citation>
    <scope>NUCLEOTIDE SEQUENCE [LARGE SCALE GENOMIC DNA]</scope>
    <source>
        <strain evidence="2 3">DSM 14857</strain>
    </source>
</reference>
<dbReference type="PATRIC" id="fig|1423815.3.peg.946"/>
<dbReference type="AlphaFoldDB" id="A0A0R1SPU0"/>
<protein>
    <submittedName>
        <fullName evidence="2">Appr-1-p processing domain protein</fullName>
    </submittedName>
</protein>
<dbReference type="NCBIfam" id="NF001664">
    <property type="entry name" value="PRK00431.1-6"/>
    <property type="match status" value="1"/>
</dbReference>
<proteinExistence type="predicted"/>
<dbReference type="PANTHER" id="PTHR11106:SF27">
    <property type="entry name" value="MACRO DOMAIN-CONTAINING PROTEIN"/>
    <property type="match status" value="1"/>
</dbReference>
<accession>A0A0R1SPU0</accession>
<dbReference type="InterPro" id="IPR043472">
    <property type="entry name" value="Macro_dom-like"/>
</dbReference>
<comment type="caution">
    <text evidence="2">The sequence shown here is derived from an EMBL/GenBank/DDBJ whole genome shotgun (WGS) entry which is preliminary data.</text>
</comment>
<dbReference type="STRING" id="1423815.FC27_GL000925"/>
<sequence length="181" mass="19782">MSSLQFEISDITQVPYDAIVNAANKSLLGGGGVDGAIHKAAGPQLLEECKTLNGCQTGEAKITKGYNLPSKFVIHTVGPVYSGKAKDKEMLTNCYRNSLDLARQKDLHSVAFSAISTGVYGYPLDKAAVIALTTTSTWLNDNSDYDMDVLLTCFDNRVYDSYSDYVQNYSGSNAYLQKMKY</sequence>
<evidence type="ECO:0000313" key="2">
    <source>
        <dbReference type="EMBL" id="KRL68184.1"/>
    </source>
</evidence>
<dbReference type="CDD" id="cd02908">
    <property type="entry name" value="Macro_OAADPr_deacetylase"/>
    <property type="match status" value="1"/>
</dbReference>
<dbReference type="Proteomes" id="UP000051647">
    <property type="component" value="Unassembled WGS sequence"/>
</dbReference>
<dbReference type="Gene3D" id="3.40.220.10">
    <property type="entry name" value="Leucine Aminopeptidase, subunit E, domain 1"/>
    <property type="match status" value="1"/>
</dbReference>
<dbReference type="Pfam" id="PF01661">
    <property type="entry name" value="Macro"/>
    <property type="match status" value="1"/>
</dbReference>
<dbReference type="EMBL" id="AZFA01000002">
    <property type="protein sequence ID" value="KRL68184.1"/>
    <property type="molecule type" value="Genomic_DNA"/>
</dbReference>
<gene>
    <name evidence="2" type="ORF">FC27_GL000925</name>
</gene>
<dbReference type="PANTHER" id="PTHR11106">
    <property type="entry name" value="GANGLIOSIDE INDUCED DIFFERENTIATION ASSOCIATED PROTEIN 2-RELATED"/>
    <property type="match status" value="1"/>
</dbReference>
<dbReference type="PROSITE" id="PS51154">
    <property type="entry name" value="MACRO"/>
    <property type="match status" value="1"/>
</dbReference>
<name>A0A0R1SPU0_9LACO</name>
<dbReference type="InterPro" id="IPR002589">
    <property type="entry name" value="Macro_dom"/>
</dbReference>
<dbReference type="eggNOG" id="COG2110">
    <property type="taxonomic scope" value="Bacteria"/>
</dbReference>
<keyword evidence="3" id="KW-1185">Reference proteome</keyword>
<evidence type="ECO:0000259" key="1">
    <source>
        <dbReference type="PROSITE" id="PS51154"/>
    </source>
</evidence>
<dbReference type="OrthoDB" id="6194521at2"/>